<dbReference type="InterPro" id="IPR036188">
    <property type="entry name" value="FAD/NAD-bd_sf"/>
</dbReference>
<name>A0A501XRH9_9SPHN</name>
<dbReference type="AlphaFoldDB" id="A0A501XRH9"/>
<protein>
    <submittedName>
        <fullName evidence="3">Tryptophan 7-halogenase</fullName>
    </submittedName>
</protein>
<accession>A0A501XRH9</accession>
<dbReference type="GO" id="GO:0000166">
    <property type="term" value="F:nucleotide binding"/>
    <property type="evidence" value="ECO:0007669"/>
    <property type="project" value="UniProtKB-KW"/>
</dbReference>
<dbReference type="EMBL" id="VFSU01000017">
    <property type="protein sequence ID" value="TPE62717.1"/>
    <property type="molecule type" value="Genomic_DNA"/>
</dbReference>
<dbReference type="Gene3D" id="3.50.50.60">
    <property type="entry name" value="FAD/NAD(P)-binding domain"/>
    <property type="match status" value="1"/>
</dbReference>
<gene>
    <name evidence="3" type="ORF">FJQ54_05830</name>
</gene>
<feature type="binding site" evidence="2">
    <location>
        <position position="344"/>
    </location>
    <ligand>
        <name>L-tryptophan</name>
        <dbReference type="ChEBI" id="CHEBI:57912"/>
    </ligand>
</feature>
<dbReference type="InterPro" id="IPR006905">
    <property type="entry name" value="Flavin_halogenase"/>
</dbReference>
<feature type="binding site" evidence="2">
    <location>
        <position position="348"/>
    </location>
    <ligand>
        <name>FAD</name>
        <dbReference type="ChEBI" id="CHEBI:57692"/>
    </ligand>
</feature>
<keyword evidence="2" id="KW-0285">Flavoprotein</keyword>
<dbReference type="PANTHER" id="PTHR43747">
    <property type="entry name" value="FAD-BINDING PROTEIN"/>
    <property type="match status" value="1"/>
</dbReference>
<dbReference type="InterPro" id="IPR033856">
    <property type="entry name" value="Trp_halogen"/>
</dbReference>
<sequence>MEDTAIRSILVVGGGTSGWISAAVLARFLDPRKTRITVVESEEIGIVGVGEATVPIIRNLNGLLGIDENDFVAATNGSFKLGIEFRDWGETGNVHFHGFGDFGDDIGGVAPHHHWLKLRRLGDKRRIEDYSLPYALGQRGRFTPPNPESGRGDSDYRYAFHFDAALYAQYLRRMCEARGVVRVEGRITNVAQHAESGDIASVTLADGRVLEADFFIDCSGFRGLLIEQTLKTGYESWQHWLPCDRALAVPSSSEGEPPPFTTSTALEAGWQWRIPLQHRDGNGYVFSSRFTDEDRARELLLANIKGEALAEPRLLQFEGGRRRLAWAHNCVAIGLASGFLEPLESTSIQLIQTAIARLIDYFPERRTNPAIRDEYNRLCANEVERVRDFIILHYCLTRRTEPMWEFVRSMELPETLAAKIDLWKAMGRVPMMTEESYQEPSWAAIFLGNDVLPDRYDPLVDRIDPDMLARGMAARRADYAAWAERMPTQAAYIRRHCAMPA</sequence>
<dbReference type="PIRSF" id="PIRSF011396">
    <property type="entry name" value="Trp_halogenase"/>
    <property type="match status" value="1"/>
</dbReference>
<evidence type="ECO:0000256" key="2">
    <source>
        <dbReference type="PIRSR" id="PIRSR011396-2"/>
    </source>
</evidence>
<comment type="caution">
    <text evidence="3">The sequence shown here is derived from an EMBL/GenBank/DDBJ whole genome shotgun (WGS) entry which is preliminary data.</text>
</comment>
<evidence type="ECO:0000256" key="1">
    <source>
        <dbReference type="PIRSR" id="PIRSR011396-1"/>
    </source>
</evidence>
<keyword evidence="2" id="KW-0547">Nucleotide-binding</keyword>
<dbReference type="GO" id="GO:0004497">
    <property type="term" value="F:monooxygenase activity"/>
    <property type="evidence" value="ECO:0007669"/>
    <property type="project" value="InterPro"/>
</dbReference>
<dbReference type="Pfam" id="PF04820">
    <property type="entry name" value="Trp_halogenase"/>
    <property type="match status" value="1"/>
</dbReference>
<keyword evidence="4" id="KW-1185">Reference proteome</keyword>
<evidence type="ECO:0000313" key="4">
    <source>
        <dbReference type="Proteomes" id="UP000319897"/>
    </source>
</evidence>
<feature type="binding site" evidence="2">
    <location>
        <position position="80"/>
    </location>
    <ligand>
        <name>7-chloro-L-tryptophan</name>
        <dbReference type="ChEBI" id="CHEBI:58713"/>
    </ligand>
</feature>
<keyword evidence="2" id="KW-0274">FAD</keyword>
<dbReference type="PANTHER" id="PTHR43747:SF4">
    <property type="entry name" value="FLAVIN-DEPENDENT TRYPTOPHAN HALOGENASE"/>
    <property type="match status" value="1"/>
</dbReference>
<reference evidence="3 4" key="1">
    <citation type="submission" date="2019-06" db="EMBL/GenBank/DDBJ databases">
        <authorList>
            <person name="Lee I."/>
            <person name="Jang G.I."/>
            <person name="Hwang C.Y."/>
        </authorList>
    </citation>
    <scope>NUCLEOTIDE SEQUENCE [LARGE SCALE GENOMIC DNA]</scope>
    <source>
        <strain evidence="3 4">PAMC 28131</strain>
    </source>
</reference>
<dbReference type="Proteomes" id="UP000319897">
    <property type="component" value="Unassembled WGS sequence"/>
</dbReference>
<proteinExistence type="predicted"/>
<dbReference type="OrthoDB" id="462203at2"/>
<dbReference type="SUPFAM" id="SSF51905">
    <property type="entry name" value="FAD/NAD(P)-binding domain"/>
    <property type="match status" value="1"/>
</dbReference>
<feature type="binding site" evidence="2">
    <location>
        <position position="335"/>
    </location>
    <ligand>
        <name>FAD</name>
        <dbReference type="ChEBI" id="CHEBI:57692"/>
    </ligand>
</feature>
<organism evidence="3 4">
    <name type="scientific">Sandaracinobacter neustonicus</name>
    <dbReference type="NCBI Taxonomy" id="1715348"/>
    <lineage>
        <taxon>Bacteria</taxon>
        <taxon>Pseudomonadati</taxon>
        <taxon>Pseudomonadota</taxon>
        <taxon>Alphaproteobacteria</taxon>
        <taxon>Sphingomonadales</taxon>
        <taxon>Sphingosinicellaceae</taxon>
        <taxon>Sandaracinobacter</taxon>
    </lineage>
</organism>
<dbReference type="InterPro" id="IPR050816">
    <property type="entry name" value="Flavin-dep_Halogenase_NPB"/>
</dbReference>
<feature type="active site" evidence="1">
    <location>
        <position position="80"/>
    </location>
</feature>
<evidence type="ECO:0000313" key="3">
    <source>
        <dbReference type="EMBL" id="TPE62717.1"/>
    </source>
</evidence>